<sequence>MISQKHLDTLELTQVLHLLAECAGCEDSKQLALNVAPAESLGQAVRQLNFTVDANTFSARYGYPALYRVVNCAGALKRAQLGSSLSLRELLDISLVLRSMRSLDSWRKQFMEEQSVLDGLFECLFLERSLENRLNSAIVSENELDDNASATLSDLRRKIRQAQLRVRGQLDGMIRSSTYQKYLQEPIVTMRDGRFVIPVKSEYKGEVKGLVHDTSSSGATFFIEPMGVVELNNEIRVLENKEQLEVERIIAELSALVGAFSEQIDAGYGAMVELDLCFAKSRLADRMRANIPTLTDDGVTELRRARHPLIPYEKAVPIDIAVGKDYDTLVITGPNTGGKTVAIKTLGLLTLMAMCGLLIPASSGSTVSVYSQVLADIGDEQSIEQSLSTFSSHMVNIISIVGQADECSLVLLDELGAGTDPVEGAALAVSILETLKNKGAKIAATTHYPEIKMYALETKRVENASCEFDVNTLSPTYRLLTGIPGRSNAFLISERLGLDGEIIERAKEFVSTENTRFEDVVSELETTRQQLEAERETAKRLREEAERSREEAAETAKRLEKSTEKELERARTQARQIIEETRLQAEILFEELDEIKKAKDKENFSDLLGRSKLSYRGAMRELEELSDPVSGSRTQDEYRLPRPLEKGDIVFVTTLNKEGMVLKKPEGQSVLVQAGLIKTSVPLSDVRLGPAKKEQKKRQGAAAGKSSRSGVISRGSRDVKNELDLRGLDSEQAVMELDQFIDRAVLSGLKSVCIIHGKGTGVLRTAVANRLRSHRDVASFRLGRYGEGEDGVTIAELK</sequence>
<dbReference type="Pfam" id="PF00488">
    <property type="entry name" value="MutS_V"/>
    <property type="match status" value="1"/>
</dbReference>
<dbReference type="EMBL" id="JACRTB010000009">
    <property type="protein sequence ID" value="MBC8576239.1"/>
    <property type="molecule type" value="Genomic_DNA"/>
</dbReference>
<evidence type="ECO:0000256" key="7">
    <source>
        <dbReference type="ARBA" id="ARBA00023125"/>
    </source>
</evidence>
<comment type="caution">
    <text evidence="11">The sequence shown here is derived from an EMBL/GenBank/DDBJ whole genome shotgun (WGS) entry which is preliminary data.</text>
</comment>
<dbReference type="SMART" id="SM00534">
    <property type="entry name" value="MUTSac"/>
    <property type="match status" value="1"/>
</dbReference>
<dbReference type="SMART" id="SM00533">
    <property type="entry name" value="MUTSd"/>
    <property type="match status" value="1"/>
</dbReference>
<dbReference type="NCBIfam" id="TIGR01069">
    <property type="entry name" value="mutS2"/>
    <property type="match status" value="1"/>
</dbReference>
<gene>
    <name evidence="8" type="primary">mutS2</name>
    <name evidence="8" type="synonym">rqcU</name>
    <name evidence="11" type="ORF">H8717_07455</name>
</gene>
<protein>
    <recommendedName>
        <fullName evidence="8">Endonuclease MutS2</fullName>
        <ecNumber evidence="8">3.1.-.-</ecNumber>
    </recommendedName>
    <alternativeName>
        <fullName evidence="8">Ribosome-associated protein quality control-upstream factor</fullName>
        <shortName evidence="8">RQC-upstream factor</shortName>
        <shortName evidence="8">RqcU</shortName>
        <ecNumber evidence="8">3.6.4.-</ecNumber>
    </alternativeName>
</protein>
<evidence type="ECO:0000256" key="3">
    <source>
        <dbReference type="ARBA" id="ARBA00022741"/>
    </source>
</evidence>
<dbReference type="InterPro" id="IPR036187">
    <property type="entry name" value="DNA_mismatch_repair_MutS_sf"/>
</dbReference>
<dbReference type="PANTHER" id="PTHR48466:SF2">
    <property type="entry name" value="OS10G0509000 PROTEIN"/>
    <property type="match status" value="1"/>
</dbReference>
<keyword evidence="12" id="KW-1185">Reference proteome</keyword>
<dbReference type="InterPro" id="IPR005747">
    <property type="entry name" value="MutS2"/>
</dbReference>
<evidence type="ECO:0000256" key="2">
    <source>
        <dbReference type="ARBA" id="ARBA00022730"/>
    </source>
</evidence>
<proteinExistence type="inferred from homology"/>
<dbReference type="Gene3D" id="3.30.1370.110">
    <property type="match status" value="1"/>
</dbReference>
<dbReference type="Gene3D" id="3.40.50.300">
    <property type="entry name" value="P-loop containing nucleotide triphosphate hydrolases"/>
    <property type="match status" value="1"/>
</dbReference>
<dbReference type="PROSITE" id="PS00486">
    <property type="entry name" value="DNA_MISMATCH_REPAIR_2"/>
    <property type="match status" value="1"/>
</dbReference>
<evidence type="ECO:0000313" key="11">
    <source>
        <dbReference type="EMBL" id="MBC8576239.1"/>
    </source>
</evidence>
<dbReference type="InterPro" id="IPR046893">
    <property type="entry name" value="MSSS"/>
</dbReference>
<evidence type="ECO:0000256" key="5">
    <source>
        <dbReference type="ARBA" id="ARBA00022840"/>
    </source>
</evidence>
<dbReference type="HAMAP" id="MF_00092">
    <property type="entry name" value="MutS2"/>
    <property type="match status" value="1"/>
</dbReference>
<keyword evidence="3 8" id="KW-0547">Nucleotide-binding</keyword>
<dbReference type="SMART" id="SM00463">
    <property type="entry name" value="SMR"/>
    <property type="match status" value="1"/>
</dbReference>
<dbReference type="PROSITE" id="PS50828">
    <property type="entry name" value="SMR"/>
    <property type="match status" value="1"/>
</dbReference>
<evidence type="ECO:0000256" key="9">
    <source>
        <dbReference type="SAM" id="MobiDB-lite"/>
    </source>
</evidence>
<keyword evidence="7 8" id="KW-0238">DNA-binding</keyword>
<dbReference type="PIRSF" id="PIRSF005814">
    <property type="entry name" value="MutS_YshD"/>
    <property type="match status" value="1"/>
</dbReference>
<dbReference type="PANTHER" id="PTHR48466">
    <property type="entry name" value="OS10G0509000 PROTEIN-RELATED"/>
    <property type="match status" value="1"/>
</dbReference>
<feature type="domain" description="Smr" evidence="10">
    <location>
        <begin position="723"/>
        <end position="798"/>
    </location>
</feature>
<dbReference type="GO" id="GO:0004519">
    <property type="term" value="F:endonuclease activity"/>
    <property type="evidence" value="ECO:0007669"/>
    <property type="project" value="UniProtKB-KW"/>
</dbReference>
<keyword evidence="5 8" id="KW-0067">ATP-binding</keyword>
<keyword evidence="8 11" id="KW-0255">Endonuclease</keyword>
<dbReference type="InterPro" id="IPR000432">
    <property type="entry name" value="DNA_mismatch_repair_MutS_C"/>
</dbReference>
<feature type="region of interest" description="Disordered" evidence="9">
    <location>
        <begin position="531"/>
        <end position="566"/>
    </location>
</feature>
<keyword evidence="1 8" id="KW-0540">Nuclease</keyword>
<dbReference type="RefSeq" id="WP_262399775.1">
    <property type="nucleotide sequence ID" value="NZ_JACRTB010000009.1"/>
</dbReference>
<dbReference type="SUPFAM" id="SSF48334">
    <property type="entry name" value="DNA repair protein MutS, domain III"/>
    <property type="match status" value="1"/>
</dbReference>
<dbReference type="InterPro" id="IPR007696">
    <property type="entry name" value="DNA_mismatch_repair_MutS_core"/>
</dbReference>
<evidence type="ECO:0000313" key="12">
    <source>
        <dbReference type="Proteomes" id="UP000658131"/>
    </source>
</evidence>
<feature type="compositionally biased region" description="Low complexity" evidence="9">
    <location>
        <begin position="704"/>
        <end position="714"/>
    </location>
</feature>
<feature type="region of interest" description="Disordered" evidence="9">
    <location>
        <begin position="687"/>
        <end position="715"/>
    </location>
</feature>
<dbReference type="Proteomes" id="UP000658131">
    <property type="component" value="Unassembled WGS sequence"/>
</dbReference>
<dbReference type="InterPro" id="IPR027417">
    <property type="entry name" value="P-loop_NTPase"/>
</dbReference>
<evidence type="ECO:0000256" key="1">
    <source>
        <dbReference type="ARBA" id="ARBA00022722"/>
    </source>
</evidence>
<feature type="binding site" evidence="8">
    <location>
        <begin position="333"/>
        <end position="340"/>
    </location>
    <ligand>
        <name>ATP</name>
        <dbReference type="ChEBI" id="CHEBI:30616"/>
    </ligand>
</feature>
<dbReference type="InterPro" id="IPR036063">
    <property type="entry name" value="Smr_dom_sf"/>
</dbReference>
<dbReference type="Pfam" id="PF01713">
    <property type="entry name" value="Smr"/>
    <property type="match status" value="1"/>
</dbReference>
<dbReference type="SUPFAM" id="SSF52540">
    <property type="entry name" value="P-loop containing nucleoside triphosphate hydrolases"/>
    <property type="match status" value="1"/>
</dbReference>
<evidence type="ECO:0000256" key="4">
    <source>
        <dbReference type="ARBA" id="ARBA00022801"/>
    </source>
</evidence>
<dbReference type="InterPro" id="IPR045076">
    <property type="entry name" value="MutS"/>
</dbReference>
<keyword evidence="4 8" id="KW-0378">Hydrolase</keyword>
<dbReference type="SUPFAM" id="SSF160443">
    <property type="entry name" value="SMR domain-like"/>
    <property type="match status" value="1"/>
</dbReference>
<comment type="subunit">
    <text evidence="8">Homodimer. Binds to stalled ribosomes, contacting rRNA.</text>
</comment>
<comment type="function">
    <text evidence="8">Endonuclease that is involved in the suppression of homologous recombination and thus may have a key role in the control of bacterial genetic diversity.</text>
</comment>
<accession>A0ABR7NIV7</accession>
<keyword evidence="6 8" id="KW-0694">RNA-binding</keyword>
<comment type="function">
    <text evidence="8">Acts as a ribosome collision sensor, splitting the ribosome into its 2 subunits. Detects stalled/collided 70S ribosomes which it binds and splits by an ATP-hydrolysis driven conformational change. Acts upstream of the ribosome quality control system (RQC), a ribosome-associated complex that mediates the extraction of incompletely synthesized nascent chains from stalled ribosomes and their subsequent degradation. Probably generates substrates for RQC.</text>
</comment>
<dbReference type="EC" id="3.6.4.-" evidence="8"/>
<organism evidence="11 12">
    <name type="scientific">Yanshouia hominis</name>
    <dbReference type="NCBI Taxonomy" id="2763673"/>
    <lineage>
        <taxon>Bacteria</taxon>
        <taxon>Bacillati</taxon>
        <taxon>Bacillota</taxon>
        <taxon>Clostridia</taxon>
        <taxon>Eubacteriales</taxon>
        <taxon>Oscillospiraceae</taxon>
        <taxon>Yanshouia</taxon>
    </lineage>
</organism>
<evidence type="ECO:0000259" key="10">
    <source>
        <dbReference type="PROSITE" id="PS50828"/>
    </source>
</evidence>
<dbReference type="CDD" id="cd03280">
    <property type="entry name" value="ABC_MutS2"/>
    <property type="match status" value="1"/>
</dbReference>
<dbReference type="EC" id="3.1.-.-" evidence="8"/>
<name>A0ABR7NIV7_9FIRM</name>
<dbReference type="InterPro" id="IPR002625">
    <property type="entry name" value="Smr_dom"/>
</dbReference>
<dbReference type="Pfam" id="PF20297">
    <property type="entry name" value="MSSS"/>
    <property type="match status" value="1"/>
</dbReference>
<evidence type="ECO:0000256" key="8">
    <source>
        <dbReference type="HAMAP-Rule" id="MF_00092"/>
    </source>
</evidence>
<reference evidence="11 12" key="1">
    <citation type="submission" date="2020-08" db="EMBL/GenBank/DDBJ databases">
        <title>Genome public.</title>
        <authorList>
            <person name="Liu C."/>
            <person name="Sun Q."/>
        </authorList>
    </citation>
    <scope>NUCLEOTIDE SEQUENCE [LARGE SCALE GENOMIC DNA]</scope>
    <source>
        <strain evidence="11 12">BX1</strain>
    </source>
</reference>
<comment type="similarity">
    <text evidence="8">Belongs to the DNA mismatch repair MutS family. MutS2 subfamily.</text>
</comment>
<keyword evidence="2 8" id="KW-0699">rRNA-binding</keyword>
<evidence type="ECO:0000256" key="6">
    <source>
        <dbReference type="ARBA" id="ARBA00022884"/>
    </source>
</evidence>